<gene>
    <name evidence="7" type="ORF">MIMGU_mgv1a015271mg</name>
</gene>
<keyword evidence="8" id="KW-1185">Reference proteome</keyword>
<protein>
    <recommendedName>
        <fullName evidence="6">FLZ-type domain-containing protein</fullName>
    </recommendedName>
</protein>
<feature type="compositionally biased region" description="Basic residues" evidence="5">
    <location>
        <begin position="1"/>
        <end position="11"/>
    </location>
</feature>
<dbReference type="AlphaFoldDB" id="A0A022S0Y4"/>
<dbReference type="GO" id="GO:0008270">
    <property type="term" value="F:zinc ion binding"/>
    <property type="evidence" value="ECO:0007669"/>
    <property type="project" value="UniProtKB-KW"/>
</dbReference>
<evidence type="ECO:0000259" key="6">
    <source>
        <dbReference type="PROSITE" id="PS51795"/>
    </source>
</evidence>
<dbReference type="PhylomeDB" id="A0A022S0Y4"/>
<dbReference type="PANTHER" id="PTHR47847:SF2">
    <property type="entry name" value="FCS-LIKE ZINC FINGER 17-RELATED"/>
    <property type="match status" value="1"/>
</dbReference>
<dbReference type="OrthoDB" id="1927223at2759"/>
<reference evidence="7 8" key="1">
    <citation type="journal article" date="2013" name="Proc. Natl. Acad. Sci. U.S.A.">
        <title>Fine-scale variation in meiotic recombination in Mimulus inferred from population shotgun sequencing.</title>
        <authorList>
            <person name="Hellsten U."/>
            <person name="Wright K.M."/>
            <person name="Jenkins J."/>
            <person name="Shu S."/>
            <person name="Yuan Y."/>
            <person name="Wessler S.R."/>
            <person name="Schmutz J."/>
            <person name="Willis J.H."/>
            <person name="Rokhsar D.S."/>
        </authorList>
    </citation>
    <scope>NUCLEOTIDE SEQUENCE [LARGE SCALE GENOMIC DNA]</scope>
    <source>
        <strain evidence="8">cv. DUN x IM62</strain>
    </source>
</reference>
<dbReference type="Pfam" id="PF04570">
    <property type="entry name" value="zf-FLZ"/>
    <property type="match status" value="1"/>
</dbReference>
<dbReference type="eggNOG" id="ENOG502S8BY">
    <property type="taxonomic scope" value="Eukaryota"/>
</dbReference>
<evidence type="ECO:0000256" key="4">
    <source>
        <dbReference type="PROSITE-ProRule" id="PRU01131"/>
    </source>
</evidence>
<evidence type="ECO:0000256" key="5">
    <source>
        <dbReference type="SAM" id="MobiDB-lite"/>
    </source>
</evidence>
<evidence type="ECO:0000256" key="2">
    <source>
        <dbReference type="ARBA" id="ARBA00022723"/>
    </source>
</evidence>
<feature type="zinc finger region" description="FLZ-type" evidence="4">
    <location>
        <begin position="68"/>
        <end position="112"/>
    </location>
</feature>
<dbReference type="KEGG" id="egt:105957157"/>
<proteinExistence type="inferred from homology"/>
<keyword evidence="3" id="KW-0863">Zinc-finger</keyword>
<dbReference type="OMA" id="KTCHLCM"/>
<evidence type="ECO:0000313" key="8">
    <source>
        <dbReference type="Proteomes" id="UP000030748"/>
    </source>
</evidence>
<comment type="similarity">
    <text evidence="1">Belongs to the FLZ family.</text>
</comment>
<evidence type="ECO:0000256" key="1">
    <source>
        <dbReference type="ARBA" id="ARBA00009374"/>
    </source>
</evidence>
<dbReference type="PROSITE" id="PS51795">
    <property type="entry name" value="ZF_FLZ"/>
    <property type="match status" value="1"/>
</dbReference>
<dbReference type="InterPro" id="IPR007650">
    <property type="entry name" value="Zf-FLZ_dom"/>
</dbReference>
<name>A0A022S0Y4_ERYGU</name>
<feature type="region of interest" description="Disordered" evidence="5">
    <location>
        <begin position="1"/>
        <end position="24"/>
    </location>
</feature>
<accession>A0A022S0Y4</accession>
<feature type="domain" description="FLZ-type" evidence="6">
    <location>
        <begin position="68"/>
        <end position="112"/>
    </location>
</feature>
<keyword evidence="2" id="KW-0479">Metal-binding</keyword>
<organism evidence="7 8">
    <name type="scientific">Erythranthe guttata</name>
    <name type="common">Yellow monkey flower</name>
    <name type="synonym">Mimulus guttatus</name>
    <dbReference type="NCBI Taxonomy" id="4155"/>
    <lineage>
        <taxon>Eukaryota</taxon>
        <taxon>Viridiplantae</taxon>
        <taxon>Streptophyta</taxon>
        <taxon>Embryophyta</taxon>
        <taxon>Tracheophyta</taxon>
        <taxon>Spermatophyta</taxon>
        <taxon>Magnoliopsida</taxon>
        <taxon>eudicotyledons</taxon>
        <taxon>Gunneridae</taxon>
        <taxon>Pentapetalae</taxon>
        <taxon>asterids</taxon>
        <taxon>lamiids</taxon>
        <taxon>Lamiales</taxon>
        <taxon>Phrymaceae</taxon>
        <taxon>Erythranthe</taxon>
    </lineage>
</organism>
<evidence type="ECO:0000256" key="3">
    <source>
        <dbReference type="ARBA" id="ARBA00022771"/>
    </source>
</evidence>
<dbReference type="PANTHER" id="PTHR47847">
    <property type="entry name" value="FCS-LIKE ZINC FINGER 17"/>
    <property type="match status" value="1"/>
</dbReference>
<evidence type="ECO:0000313" key="7">
    <source>
        <dbReference type="EMBL" id="EYU45911.1"/>
    </source>
</evidence>
<sequence length="163" mass="19041">MFPIWSKKKGSSCKARPEEQGGPEEQGLRILTEISNGNSNVVVIIKVKPIFLFNINQILRSDHHSHNCYLKSCHLCHKPLNLDTEIYMYMGDLGFCSVECRERQIYLDETKEMEISTQKMLESFRRRRNRDGGGRCETAGLLEDYRRRRHPFSSSQKSRVIFL</sequence>
<dbReference type="Proteomes" id="UP000030748">
    <property type="component" value="Unassembled WGS sequence"/>
</dbReference>
<keyword evidence="3" id="KW-0862">Zinc</keyword>
<dbReference type="InterPro" id="IPR044181">
    <property type="entry name" value="FLZ17/18"/>
</dbReference>
<dbReference type="STRING" id="4155.A0A022S0Y4"/>
<dbReference type="EMBL" id="KI630171">
    <property type="protein sequence ID" value="EYU45911.1"/>
    <property type="molecule type" value="Genomic_DNA"/>
</dbReference>